<keyword evidence="1" id="KW-0540">Nuclease</keyword>
<dbReference type="Gene3D" id="3.30.420.10">
    <property type="entry name" value="Ribonuclease H-like superfamily/Ribonuclease H"/>
    <property type="match status" value="1"/>
</dbReference>
<dbReference type="SUPFAM" id="SSF53098">
    <property type="entry name" value="Ribonuclease H-like"/>
    <property type="match status" value="1"/>
</dbReference>
<evidence type="ECO:0000256" key="2">
    <source>
        <dbReference type="ARBA" id="ARBA00022801"/>
    </source>
</evidence>
<organism evidence="5 6">
    <name type="scientific">Seminavis robusta</name>
    <dbReference type="NCBI Taxonomy" id="568900"/>
    <lineage>
        <taxon>Eukaryota</taxon>
        <taxon>Sar</taxon>
        <taxon>Stramenopiles</taxon>
        <taxon>Ochrophyta</taxon>
        <taxon>Bacillariophyta</taxon>
        <taxon>Bacillariophyceae</taxon>
        <taxon>Bacillariophycidae</taxon>
        <taxon>Naviculales</taxon>
        <taxon>Naviculaceae</taxon>
        <taxon>Seminavis</taxon>
    </lineage>
</organism>
<protein>
    <submittedName>
        <fullName evidence="5">Interferon-stimulated 20 kDa exonuclease-like 2</fullName>
    </submittedName>
</protein>
<dbReference type="InterPro" id="IPR047021">
    <property type="entry name" value="REXO1/3/4-like"/>
</dbReference>
<dbReference type="SMART" id="SM00479">
    <property type="entry name" value="EXOIII"/>
    <property type="match status" value="1"/>
</dbReference>
<dbReference type="Proteomes" id="UP001153069">
    <property type="component" value="Unassembled WGS sequence"/>
</dbReference>
<evidence type="ECO:0000256" key="3">
    <source>
        <dbReference type="SAM" id="MobiDB-lite"/>
    </source>
</evidence>
<dbReference type="InterPro" id="IPR012337">
    <property type="entry name" value="RNaseH-like_sf"/>
</dbReference>
<comment type="caution">
    <text evidence="5">The sequence shown here is derived from an EMBL/GenBank/DDBJ whole genome shotgun (WGS) entry which is preliminary data.</text>
</comment>
<dbReference type="Pfam" id="PF00929">
    <property type="entry name" value="RNase_T"/>
    <property type="match status" value="1"/>
</dbReference>
<dbReference type="GO" id="GO:0003676">
    <property type="term" value="F:nucleic acid binding"/>
    <property type="evidence" value="ECO:0007669"/>
    <property type="project" value="InterPro"/>
</dbReference>
<feature type="domain" description="Exonuclease" evidence="4">
    <location>
        <begin position="111"/>
        <end position="280"/>
    </location>
</feature>
<dbReference type="PANTHER" id="PTHR12801">
    <property type="entry name" value="RNA EXONUCLEASE REXO1 / RECO3 FAMILY MEMBER-RELATED"/>
    <property type="match status" value="1"/>
</dbReference>
<dbReference type="AlphaFoldDB" id="A0A9N8HJS5"/>
<gene>
    <name evidence="5" type="ORF">SEMRO_882_G215320.1</name>
</gene>
<keyword evidence="6" id="KW-1185">Reference proteome</keyword>
<feature type="compositionally biased region" description="Basic residues" evidence="3">
    <location>
        <begin position="75"/>
        <end position="88"/>
    </location>
</feature>
<evidence type="ECO:0000256" key="1">
    <source>
        <dbReference type="ARBA" id="ARBA00022722"/>
    </source>
</evidence>
<keyword evidence="5" id="KW-0269">Exonuclease</keyword>
<name>A0A9N8HJS5_9STRA</name>
<dbReference type="InterPro" id="IPR013520">
    <property type="entry name" value="Ribonucl_H"/>
</dbReference>
<evidence type="ECO:0000313" key="6">
    <source>
        <dbReference type="Proteomes" id="UP001153069"/>
    </source>
</evidence>
<dbReference type="EMBL" id="CAICTM010000881">
    <property type="protein sequence ID" value="CAB9517808.1"/>
    <property type="molecule type" value="Genomic_DNA"/>
</dbReference>
<feature type="compositionally biased region" description="Low complexity" evidence="3">
    <location>
        <begin position="54"/>
        <end position="71"/>
    </location>
</feature>
<proteinExistence type="predicted"/>
<dbReference type="GO" id="GO:0004527">
    <property type="term" value="F:exonuclease activity"/>
    <property type="evidence" value="ECO:0007669"/>
    <property type="project" value="UniProtKB-KW"/>
</dbReference>
<accession>A0A9N8HJS5</accession>
<sequence length="297" mass="33085">MAVLDLTSAPMPANNSVVVGMDAVTKDDTPSSSAPCQGLRRNHSNLTLVSLASDISDTSDSSQSTSSSSSSEAPKRRRRTRNKRKKQKKEPEDLVAKALALTEISEEEKAKYVALDCEMVGAGYKGKHSVLARVTMVDWNHNVVLDEFVTPHCPVTDYRTFVSGITEELLAEANTIDIHTCRQKVFNVLEGKVLVGHGLKSDMRALGIQLPWYAVRDTAKYEPFMKARFDDGVLWPQSLKTLAKNRLRRDIQVPGEAHCPVEDAATAMDLYKIACRKWEPAMEYKLSKTREMEQGKQ</sequence>
<dbReference type="PANTHER" id="PTHR12801:SF158">
    <property type="entry name" value="RNA EXONUCLEASE 4"/>
    <property type="match status" value="1"/>
</dbReference>
<keyword evidence="2" id="KW-0378">Hydrolase</keyword>
<dbReference type="OrthoDB" id="16516at2759"/>
<evidence type="ECO:0000313" key="5">
    <source>
        <dbReference type="EMBL" id="CAB9517808.1"/>
    </source>
</evidence>
<feature type="region of interest" description="Disordered" evidence="3">
    <location>
        <begin position="54"/>
        <end position="92"/>
    </location>
</feature>
<dbReference type="InterPro" id="IPR036397">
    <property type="entry name" value="RNaseH_sf"/>
</dbReference>
<dbReference type="GO" id="GO:0005634">
    <property type="term" value="C:nucleus"/>
    <property type="evidence" value="ECO:0007669"/>
    <property type="project" value="TreeGrafter"/>
</dbReference>
<reference evidence="5" key="1">
    <citation type="submission" date="2020-06" db="EMBL/GenBank/DDBJ databases">
        <authorList>
            <consortium name="Plant Systems Biology data submission"/>
        </authorList>
    </citation>
    <scope>NUCLEOTIDE SEQUENCE</scope>
    <source>
        <strain evidence="5">D6</strain>
    </source>
</reference>
<evidence type="ECO:0000259" key="4">
    <source>
        <dbReference type="SMART" id="SM00479"/>
    </source>
</evidence>